<comment type="caution">
    <text evidence="2">The sequence shown here is derived from an EMBL/GenBank/DDBJ whole genome shotgun (WGS) entry which is preliminary data.</text>
</comment>
<evidence type="ECO:0000256" key="1">
    <source>
        <dbReference type="SAM" id="MobiDB-lite"/>
    </source>
</evidence>
<organism evidence="2 3">
    <name type="scientific">Zasmidium cellare</name>
    <name type="common">Wine cellar mold</name>
    <name type="synonym">Racodium cellare</name>
    <dbReference type="NCBI Taxonomy" id="395010"/>
    <lineage>
        <taxon>Eukaryota</taxon>
        <taxon>Fungi</taxon>
        <taxon>Dikarya</taxon>
        <taxon>Ascomycota</taxon>
        <taxon>Pezizomycotina</taxon>
        <taxon>Dothideomycetes</taxon>
        <taxon>Dothideomycetidae</taxon>
        <taxon>Mycosphaerellales</taxon>
        <taxon>Mycosphaerellaceae</taxon>
        <taxon>Zasmidium</taxon>
    </lineage>
</organism>
<dbReference type="EMBL" id="JAXOVC010000013">
    <property type="protein sequence ID" value="KAK4494868.1"/>
    <property type="molecule type" value="Genomic_DNA"/>
</dbReference>
<feature type="compositionally biased region" description="Acidic residues" evidence="1">
    <location>
        <begin position="113"/>
        <end position="132"/>
    </location>
</feature>
<accession>A0ABR0E0B7</accession>
<gene>
    <name evidence="2" type="ORF">PRZ48_014224</name>
</gene>
<dbReference type="Proteomes" id="UP001305779">
    <property type="component" value="Unassembled WGS sequence"/>
</dbReference>
<feature type="compositionally biased region" description="Basic and acidic residues" evidence="1">
    <location>
        <begin position="200"/>
        <end position="218"/>
    </location>
</feature>
<sequence length="224" mass="24865">MPPIKDFLTDNTIRAYYALDESMMRAHREDRDEHAISTARILLENPDLPLLIRARACMVIGCSTESDFLDMAKESVRIAKLGFERCSAPGETEHQLVAACNQVLEEAQAAFDEMDDEAEGEVVWEATEEDDKEANKAEEGAALSKEVQAEEAGAGPSENKEKKSRRLHTDPQKMILTTPDPPALERKQKRVQDFEAGENDEGRAGEEASREGSHKDDGGDAMEM</sequence>
<protein>
    <submittedName>
        <fullName evidence="2">Uncharacterized protein</fullName>
    </submittedName>
</protein>
<name>A0ABR0E0B7_ZASCE</name>
<evidence type="ECO:0000313" key="3">
    <source>
        <dbReference type="Proteomes" id="UP001305779"/>
    </source>
</evidence>
<feature type="compositionally biased region" description="Basic and acidic residues" evidence="1">
    <location>
        <begin position="183"/>
        <end position="193"/>
    </location>
</feature>
<proteinExistence type="predicted"/>
<evidence type="ECO:0000313" key="2">
    <source>
        <dbReference type="EMBL" id="KAK4494868.1"/>
    </source>
</evidence>
<feature type="region of interest" description="Disordered" evidence="1">
    <location>
        <begin position="113"/>
        <end position="224"/>
    </location>
</feature>
<reference evidence="2 3" key="1">
    <citation type="journal article" date="2023" name="G3 (Bethesda)">
        <title>A chromosome-level genome assembly of Zasmidium syzygii isolated from banana leaves.</title>
        <authorList>
            <person name="van Westerhoven A.C."/>
            <person name="Mehrabi R."/>
            <person name="Talebi R."/>
            <person name="Steentjes M.B.F."/>
            <person name="Corcolon B."/>
            <person name="Chong P.A."/>
            <person name="Kema G.H.J."/>
            <person name="Seidl M.F."/>
        </authorList>
    </citation>
    <scope>NUCLEOTIDE SEQUENCE [LARGE SCALE GENOMIC DNA]</scope>
    <source>
        <strain evidence="2 3">P124</strain>
    </source>
</reference>
<keyword evidence="3" id="KW-1185">Reference proteome</keyword>